<evidence type="ECO:0000313" key="3">
    <source>
        <dbReference type="Proteomes" id="UP000708208"/>
    </source>
</evidence>
<comment type="caution">
    <text evidence="1">The sequence shown here is derived from an EMBL/GenBank/DDBJ whole genome shotgun (WGS) entry which is preliminary data.</text>
</comment>
<dbReference type="AlphaFoldDB" id="A0A8J2K8T5"/>
<evidence type="ECO:0000313" key="2">
    <source>
        <dbReference type="EMBL" id="CAG7785420.1"/>
    </source>
</evidence>
<sequence>EEFSRHPGKVFESVLENKSIIFSNGNP</sequence>
<reference evidence="1" key="1">
    <citation type="submission" date="2021-06" db="EMBL/GenBank/DDBJ databases">
        <authorList>
            <person name="Hodson N. C."/>
            <person name="Mongue J. A."/>
            <person name="Jaron S. K."/>
        </authorList>
    </citation>
    <scope>NUCLEOTIDE SEQUENCE</scope>
</reference>
<gene>
    <name evidence="1" type="ORF">AFUS01_LOCUS22306</name>
    <name evidence="2" type="ORF">AFUS01_LOCUS24045</name>
</gene>
<feature type="non-terminal residue" evidence="1">
    <location>
        <position position="1"/>
    </location>
</feature>
<dbReference type="EMBL" id="CAJVCH010296222">
    <property type="protein sequence ID" value="CAG7785420.1"/>
    <property type="molecule type" value="Genomic_DNA"/>
</dbReference>
<protein>
    <submittedName>
        <fullName evidence="1">Uncharacterized protein</fullName>
    </submittedName>
</protein>
<keyword evidence="3" id="KW-1185">Reference proteome</keyword>
<feature type="non-terminal residue" evidence="1">
    <location>
        <position position="27"/>
    </location>
</feature>
<name>A0A8J2K8T5_9HEXA</name>
<dbReference type="EMBL" id="CAJVCH010258662">
    <property type="protein sequence ID" value="CAG7733887.1"/>
    <property type="molecule type" value="Genomic_DNA"/>
</dbReference>
<evidence type="ECO:0000313" key="1">
    <source>
        <dbReference type="EMBL" id="CAG7733887.1"/>
    </source>
</evidence>
<proteinExistence type="predicted"/>
<dbReference type="Proteomes" id="UP000708208">
    <property type="component" value="Unassembled WGS sequence"/>
</dbReference>
<organism evidence="1 3">
    <name type="scientific">Allacma fusca</name>
    <dbReference type="NCBI Taxonomy" id="39272"/>
    <lineage>
        <taxon>Eukaryota</taxon>
        <taxon>Metazoa</taxon>
        <taxon>Ecdysozoa</taxon>
        <taxon>Arthropoda</taxon>
        <taxon>Hexapoda</taxon>
        <taxon>Collembola</taxon>
        <taxon>Symphypleona</taxon>
        <taxon>Sminthuridae</taxon>
        <taxon>Allacma</taxon>
    </lineage>
</organism>
<accession>A0A8J2K8T5</accession>